<evidence type="ECO:0000256" key="1">
    <source>
        <dbReference type="ARBA" id="ARBA00022679"/>
    </source>
</evidence>
<comment type="caution">
    <text evidence="6">The sequence shown here is derived from an EMBL/GenBank/DDBJ whole genome shotgun (WGS) entry which is preliminary data.</text>
</comment>
<feature type="region of interest" description="Disordered" evidence="3">
    <location>
        <begin position="1"/>
        <end position="31"/>
    </location>
</feature>
<dbReference type="InterPro" id="IPR014721">
    <property type="entry name" value="Ribsml_uS5_D2-typ_fold_subgr"/>
</dbReference>
<dbReference type="InterPro" id="IPR006204">
    <property type="entry name" value="GHMP_kinase_N_dom"/>
</dbReference>
<dbReference type="InterPro" id="IPR020568">
    <property type="entry name" value="Ribosomal_Su5_D2-typ_SF"/>
</dbReference>
<dbReference type="EMBL" id="BMRG01000009">
    <property type="protein sequence ID" value="GGP66200.1"/>
    <property type="molecule type" value="Genomic_DNA"/>
</dbReference>
<evidence type="ECO:0000259" key="4">
    <source>
        <dbReference type="Pfam" id="PF00288"/>
    </source>
</evidence>
<feature type="domain" description="GHMP kinase N-terminal" evidence="4">
    <location>
        <begin position="96"/>
        <end position="163"/>
    </location>
</feature>
<dbReference type="Proteomes" id="UP000639606">
    <property type="component" value="Unassembled WGS sequence"/>
</dbReference>
<gene>
    <name evidence="6" type="ORF">GCM10010185_43520</name>
</gene>
<organism evidence="6 7">
    <name type="scientific">Saccharothrix coeruleofusca</name>
    <dbReference type="NCBI Taxonomy" id="33919"/>
    <lineage>
        <taxon>Bacteria</taxon>
        <taxon>Bacillati</taxon>
        <taxon>Actinomycetota</taxon>
        <taxon>Actinomycetes</taxon>
        <taxon>Pseudonocardiales</taxon>
        <taxon>Pseudonocardiaceae</taxon>
        <taxon>Saccharothrix</taxon>
    </lineage>
</organism>
<keyword evidence="7" id="KW-1185">Reference proteome</keyword>
<evidence type="ECO:0000256" key="3">
    <source>
        <dbReference type="SAM" id="MobiDB-lite"/>
    </source>
</evidence>
<sequence>MKTARSRPEAATTVLDRPPLTGGPPPAVGRGRAACHHGELLQGCFPDGRGGRRNGLVTLPVAEPATHAEFRRDRALSPSDIRVDPPDRTNTARAAALAVAECARRTGQRPDGGRVLLRGGVPVGVGMGSSTSDLIAAVRAVADSYGTTLPARVVAAIAVRVETASDPLMLDDRPLLFAQREGTVIEVLGDRLPPLVVVSCLTGGGAPVDTAALPSDDYDDEEVEVFAGLRADIRRAIRRGDPELLGRVCTRSARLNQRRLPKPELPLLIEVAERAGAVGVQVAHSGNVAGVLFAAGRTGAGRRANACADLLGRAGIPITSVFTTSGS</sequence>
<dbReference type="AlphaFoldDB" id="A0A918APT6"/>
<reference evidence="6" key="1">
    <citation type="journal article" date="2014" name="Int. J. Syst. Evol. Microbiol.">
        <title>Complete genome sequence of Corynebacterium casei LMG S-19264T (=DSM 44701T), isolated from a smear-ripened cheese.</title>
        <authorList>
            <consortium name="US DOE Joint Genome Institute (JGI-PGF)"/>
            <person name="Walter F."/>
            <person name="Albersmeier A."/>
            <person name="Kalinowski J."/>
            <person name="Ruckert C."/>
        </authorList>
    </citation>
    <scope>NUCLEOTIDE SEQUENCE</scope>
    <source>
        <strain evidence="6">JCM 3313</strain>
    </source>
</reference>
<dbReference type="GO" id="GO:0005524">
    <property type="term" value="F:ATP binding"/>
    <property type="evidence" value="ECO:0007669"/>
    <property type="project" value="InterPro"/>
</dbReference>
<feature type="domain" description="GHMP kinase C-terminal" evidence="5">
    <location>
        <begin position="234"/>
        <end position="293"/>
    </location>
</feature>
<protein>
    <submittedName>
        <fullName evidence="6">Kinase</fullName>
    </submittedName>
</protein>
<accession>A0A918APT6</accession>
<dbReference type="Pfam" id="PF00288">
    <property type="entry name" value="GHMP_kinases_N"/>
    <property type="match status" value="1"/>
</dbReference>
<keyword evidence="1" id="KW-0808">Transferase</keyword>
<name>A0A918APT6_9PSEU</name>
<dbReference type="SUPFAM" id="SSF54211">
    <property type="entry name" value="Ribosomal protein S5 domain 2-like"/>
    <property type="match status" value="1"/>
</dbReference>
<reference evidence="6" key="2">
    <citation type="submission" date="2020-09" db="EMBL/GenBank/DDBJ databases">
        <authorList>
            <person name="Sun Q."/>
            <person name="Ohkuma M."/>
        </authorList>
    </citation>
    <scope>NUCLEOTIDE SEQUENCE</scope>
    <source>
        <strain evidence="6">JCM 3313</strain>
    </source>
</reference>
<evidence type="ECO:0000313" key="7">
    <source>
        <dbReference type="Proteomes" id="UP000639606"/>
    </source>
</evidence>
<dbReference type="GO" id="GO:0016301">
    <property type="term" value="F:kinase activity"/>
    <property type="evidence" value="ECO:0007669"/>
    <property type="project" value="UniProtKB-KW"/>
</dbReference>
<dbReference type="InterPro" id="IPR013750">
    <property type="entry name" value="GHMP_kinase_C_dom"/>
</dbReference>
<proteinExistence type="predicted"/>
<dbReference type="Gene3D" id="3.30.230.10">
    <property type="match status" value="1"/>
</dbReference>
<evidence type="ECO:0000259" key="5">
    <source>
        <dbReference type="Pfam" id="PF08544"/>
    </source>
</evidence>
<keyword evidence="2 6" id="KW-0418">Kinase</keyword>
<dbReference type="Pfam" id="PF08544">
    <property type="entry name" value="GHMP_kinases_C"/>
    <property type="match status" value="1"/>
</dbReference>
<dbReference type="RefSeq" id="WP_189225144.1">
    <property type="nucleotide sequence ID" value="NZ_BMRG01000009.1"/>
</dbReference>
<evidence type="ECO:0000256" key="2">
    <source>
        <dbReference type="ARBA" id="ARBA00022777"/>
    </source>
</evidence>
<evidence type="ECO:0000313" key="6">
    <source>
        <dbReference type="EMBL" id="GGP66200.1"/>
    </source>
</evidence>